<organism evidence="12 13">
    <name type="scientific">Streptomyces roseolilacinus</name>
    <dbReference type="NCBI Taxonomy" id="66904"/>
    <lineage>
        <taxon>Bacteria</taxon>
        <taxon>Bacillati</taxon>
        <taxon>Actinomycetota</taxon>
        <taxon>Actinomycetes</taxon>
        <taxon>Kitasatosporales</taxon>
        <taxon>Streptomycetaceae</taxon>
        <taxon>Streptomyces</taxon>
    </lineage>
</organism>
<evidence type="ECO:0000256" key="5">
    <source>
        <dbReference type="ARBA" id="ARBA00022889"/>
    </source>
</evidence>
<keyword evidence="6 7" id="KW-0034">Amyloid</keyword>
<dbReference type="Proteomes" id="UP000654123">
    <property type="component" value="Unassembled WGS sequence"/>
</dbReference>
<evidence type="ECO:0000256" key="6">
    <source>
        <dbReference type="ARBA" id="ARBA00023087"/>
    </source>
</evidence>
<reference evidence="12" key="1">
    <citation type="journal article" date="2014" name="Int. J. Syst. Evol. Microbiol.">
        <title>Complete genome sequence of Corynebacterium casei LMG S-19264T (=DSM 44701T), isolated from a smear-ripened cheese.</title>
        <authorList>
            <consortium name="US DOE Joint Genome Institute (JGI-PGF)"/>
            <person name="Walter F."/>
            <person name="Albersmeier A."/>
            <person name="Kalinowski J."/>
            <person name="Ruckert C."/>
        </authorList>
    </citation>
    <scope>NUCLEOTIDE SEQUENCE</scope>
    <source>
        <strain evidence="12">JCM 4335</strain>
    </source>
</reference>
<evidence type="ECO:0000256" key="9">
    <source>
        <dbReference type="SAM" id="Phobius"/>
    </source>
</evidence>
<name>A0A918B4Y9_9ACTN</name>
<evidence type="ECO:0000256" key="2">
    <source>
        <dbReference type="ARBA" id="ARBA00022512"/>
    </source>
</evidence>
<feature type="region of interest" description="Disordered" evidence="8">
    <location>
        <begin position="140"/>
        <end position="208"/>
    </location>
</feature>
<dbReference type="Pfam" id="PF03777">
    <property type="entry name" value="ChpA-C"/>
    <property type="match status" value="2"/>
</dbReference>
<feature type="transmembrane region" description="Helical" evidence="9">
    <location>
        <begin position="210"/>
        <end position="228"/>
    </location>
</feature>
<evidence type="ECO:0000256" key="4">
    <source>
        <dbReference type="ARBA" id="ARBA00022729"/>
    </source>
</evidence>
<dbReference type="PROSITE" id="PS51884">
    <property type="entry name" value="CHAPLIN"/>
    <property type="match status" value="1"/>
</dbReference>
<keyword evidence="4 10" id="KW-0732">Signal</keyword>
<gene>
    <name evidence="12" type="ORF">GCM10010249_50280</name>
</gene>
<feature type="compositionally biased region" description="Low complexity" evidence="8">
    <location>
        <begin position="184"/>
        <end position="204"/>
    </location>
</feature>
<feature type="signal peptide" evidence="10">
    <location>
        <begin position="1"/>
        <end position="28"/>
    </location>
</feature>
<keyword evidence="9" id="KW-0472">Membrane</keyword>
<evidence type="ECO:0000313" key="13">
    <source>
        <dbReference type="Proteomes" id="UP000654123"/>
    </source>
</evidence>
<evidence type="ECO:0000256" key="7">
    <source>
        <dbReference type="PROSITE-ProRule" id="PRU01232"/>
    </source>
</evidence>
<evidence type="ECO:0000256" key="3">
    <source>
        <dbReference type="ARBA" id="ARBA00022525"/>
    </source>
</evidence>
<comment type="subcellular location">
    <subcellularLocation>
        <location evidence="1">Secreted</location>
        <location evidence="1">Cell wall</location>
    </subcellularLocation>
</comment>
<accession>A0A918B4Y9</accession>
<dbReference type="GO" id="GO:0007155">
    <property type="term" value="P:cell adhesion"/>
    <property type="evidence" value="ECO:0007669"/>
    <property type="project" value="UniProtKB-KW"/>
</dbReference>
<keyword evidence="5" id="KW-0130">Cell adhesion</keyword>
<dbReference type="AlphaFoldDB" id="A0A918B4Y9"/>
<keyword evidence="13" id="KW-1185">Reference proteome</keyword>
<keyword evidence="2" id="KW-0134">Cell wall</keyword>
<protein>
    <recommendedName>
        <fullName evidence="11">Chaplin domain-containing protein</fullName>
    </recommendedName>
</protein>
<proteinExistence type="predicted"/>
<evidence type="ECO:0000259" key="11">
    <source>
        <dbReference type="PROSITE" id="PS51884"/>
    </source>
</evidence>
<evidence type="ECO:0000256" key="10">
    <source>
        <dbReference type="SAM" id="SignalP"/>
    </source>
</evidence>
<feature type="chain" id="PRO_5037231375" description="Chaplin domain-containing protein" evidence="10">
    <location>
        <begin position="29"/>
        <end position="238"/>
    </location>
</feature>
<sequence>MRHIRRSGLVALMATGGAFALAAGSAHADADAFAAAFDSAGLVAGDETQLPMDSPVSVCGDTVNAEGLLNPAAGNTCADEDEARGSHKSGTPRAGGGGDGGATAIAGVIDSSGAFPGDGIKLPVDSPAKISGDAVSIVIIGDPASGHDSGGKPPEEAVTPPKPAKPAEPAKPAKPVAPPEGEEPAAPMPVEEAPAPADAPSLAATGAGNLVGMGLPAAGLVLAGTLLYRRSRSSAARA</sequence>
<evidence type="ECO:0000256" key="8">
    <source>
        <dbReference type="SAM" id="MobiDB-lite"/>
    </source>
</evidence>
<keyword evidence="9" id="KW-0812">Transmembrane</keyword>
<evidence type="ECO:0000313" key="12">
    <source>
        <dbReference type="EMBL" id="GGQ25391.1"/>
    </source>
</evidence>
<keyword evidence="9" id="KW-1133">Transmembrane helix</keyword>
<reference evidence="12" key="2">
    <citation type="submission" date="2020-09" db="EMBL/GenBank/DDBJ databases">
        <authorList>
            <person name="Sun Q."/>
            <person name="Ohkuma M."/>
        </authorList>
    </citation>
    <scope>NUCLEOTIDE SEQUENCE</scope>
    <source>
        <strain evidence="12">JCM 4335</strain>
    </source>
</reference>
<dbReference type="InterPro" id="IPR005528">
    <property type="entry name" value="ChpA-H"/>
</dbReference>
<keyword evidence="3" id="KW-0964">Secreted</keyword>
<evidence type="ECO:0000256" key="1">
    <source>
        <dbReference type="ARBA" id="ARBA00004191"/>
    </source>
</evidence>
<dbReference type="EMBL" id="BMSV01000011">
    <property type="protein sequence ID" value="GGQ25391.1"/>
    <property type="molecule type" value="Genomic_DNA"/>
</dbReference>
<comment type="caution">
    <text evidence="12">The sequence shown here is derived from an EMBL/GenBank/DDBJ whole genome shotgun (WGS) entry which is preliminary data.</text>
</comment>
<feature type="domain" description="Chaplin" evidence="11">
    <location>
        <begin position="39"/>
        <end position="79"/>
    </location>
</feature>
<feature type="region of interest" description="Disordered" evidence="8">
    <location>
        <begin position="73"/>
        <end position="102"/>
    </location>
</feature>